<evidence type="ECO:0000256" key="8">
    <source>
        <dbReference type="ARBA" id="ARBA00048428"/>
    </source>
</evidence>
<dbReference type="InterPro" id="IPR025714">
    <property type="entry name" value="Methyltranfer_dom"/>
</dbReference>
<dbReference type="InterPro" id="IPR029063">
    <property type="entry name" value="SAM-dependent_MTases_sf"/>
</dbReference>
<dbReference type="CDD" id="cd02440">
    <property type="entry name" value="AdoMet_MTases"/>
    <property type="match status" value="1"/>
</dbReference>
<dbReference type="Gene3D" id="3.40.50.150">
    <property type="entry name" value="Vaccinia Virus protein VP39"/>
    <property type="match status" value="1"/>
</dbReference>
<evidence type="ECO:0000256" key="4">
    <source>
        <dbReference type="ARBA" id="ARBA00034521"/>
    </source>
</evidence>
<reference evidence="10" key="1">
    <citation type="journal article" date="2014" name="Front. Microbiol.">
        <title>High frequency of phylogenetically diverse reductive dehalogenase-homologous genes in deep subseafloor sedimentary metagenomes.</title>
        <authorList>
            <person name="Kawai M."/>
            <person name="Futagami T."/>
            <person name="Toyoda A."/>
            <person name="Takaki Y."/>
            <person name="Nishi S."/>
            <person name="Hori S."/>
            <person name="Arai W."/>
            <person name="Tsubouchi T."/>
            <person name="Morono Y."/>
            <person name="Uchiyama I."/>
            <person name="Ito T."/>
            <person name="Fujiyama A."/>
            <person name="Inagaki F."/>
            <person name="Takami H."/>
        </authorList>
    </citation>
    <scope>NUCLEOTIDE SEQUENCE</scope>
    <source>
        <strain evidence="10">Expedition CK06-06</strain>
    </source>
</reference>
<dbReference type="EMBL" id="BARW01008044">
    <property type="protein sequence ID" value="GAI79641.1"/>
    <property type="molecule type" value="Genomic_DNA"/>
</dbReference>
<keyword evidence="2" id="KW-0949">S-adenosyl-L-methionine</keyword>
<name>X1SKF7_9ZZZZ</name>
<comment type="similarity">
    <text evidence="3">Belongs to the methyltransferase superfamily. Arsenite methyltransferase family.</text>
</comment>
<dbReference type="PANTHER" id="PTHR43675:SF8">
    <property type="entry name" value="ARSENITE METHYLTRANSFERASE"/>
    <property type="match status" value="1"/>
</dbReference>
<accession>X1SKF7</accession>
<evidence type="ECO:0000256" key="7">
    <source>
        <dbReference type="ARBA" id="ARBA00047943"/>
    </source>
</evidence>
<comment type="catalytic activity">
    <reaction evidence="7">
        <text>arsenic triglutathione + 2 [thioredoxin]-dithiol + 2 S-adenosyl-L-methionine + H2O = dimethylarsinous acid + 2 [thioredoxin]-disulfide + 3 glutathione + 2 S-adenosyl-L-homocysteine + 2 H(+)</text>
        <dbReference type="Rhea" id="RHEA:69464"/>
        <dbReference type="Rhea" id="RHEA-COMP:10698"/>
        <dbReference type="Rhea" id="RHEA-COMP:10700"/>
        <dbReference type="ChEBI" id="CHEBI:15377"/>
        <dbReference type="ChEBI" id="CHEBI:15378"/>
        <dbReference type="ChEBI" id="CHEBI:23808"/>
        <dbReference type="ChEBI" id="CHEBI:29950"/>
        <dbReference type="ChEBI" id="CHEBI:50058"/>
        <dbReference type="ChEBI" id="CHEBI:57856"/>
        <dbReference type="ChEBI" id="CHEBI:57925"/>
        <dbReference type="ChEBI" id="CHEBI:59789"/>
        <dbReference type="ChEBI" id="CHEBI:183640"/>
        <dbReference type="EC" id="2.1.1.137"/>
    </reaction>
</comment>
<dbReference type="EC" id="2.1.1.137" evidence="4"/>
<dbReference type="InterPro" id="IPR045864">
    <property type="entry name" value="aa-tRNA-synth_II/BPL/LPL"/>
</dbReference>
<feature type="non-terminal residue" evidence="10">
    <location>
        <position position="261"/>
    </location>
</feature>
<evidence type="ECO:0000256" key="6">
    <source>
        <dbReference type="ARBA" id="ARBA00047941"/>
    </source>
</evidence>
<dbReference type="SUPFAM" id="SSF53335">
    <property type="entry name" value="S-adenosyl-L-methionine-dependent methyltransferases"/>
    <property type="match status" value="1"/>
</dbReference>
<keyword evidence="1" id="KW-0808">Transferase</keyword>
<evidence type="ECO:0000259" key="9">
    <source>
        <dbReference type="Pfam" id="PF13847"/>
    </source>
</evidence>
<gene>
    <name evidence="10" type="ORF">S12H4_16609</name>
</gene>
<dbReference type="Pfam" id="PF13847">
    <property type="entry name" value="Methyltransf_31"/>
    <property type="match status" value="1"/>
</dbReference>
<feature type="domain" description="Methyltransferase" evidence="9">
    <location>
        <begin position="98"/>
        <end position="221"/>
    </location>
</feature>
<evidence type="ECO:0000256" key="2">
    <source>
        <dbReference type="ARBA" id="ARBA00022691"/>
    </source>
</evidence>
<comment type="caution">
    <text evidence="10">The sequence shown here is derived from an EMBL/GenBank/DDBJ whole genome shotgun (WGS) entry which is preliminary data.</text>
</comment>
<evidence type="ECO:0000256" key="5">
    <source>
        <dbReference type="ARBA" id="ARBA00034545"/>
    </source>
</evidence>
<comment type="catalytic activity">
    <reaction evidence="8">
        <text>arsenic triglutathione + 3 [thioredoxin]-dithiol + 3 S-adenosyl-L-methionine = trimethylarsine + 3 [thioredoxin]-disulfide + 3 glutathione + 3 S-adenosyl-L-homocysteine + 3 H(+)</text>
        <dbReference type="Rhea" id="RHEA:69432"/>
        <dbReference type="Rhea" id="RHEA-COMP:10698"/>
        <dbReference type="Rhea" id="RHEA-COMP:10700"/>
        <dbReference type="ChEBI" id="CHEBI:15378"/>
        <dbReference type="ChEBI" id="CHEBI:27130"/>
        <dbReference type="ChEBI" id="CHEBI:29950"/>
        <dbReference type="ChEBI" id="CHEBI:50058"/>
        <dbReference type="ChEBI" id="CHEBI:57856"/>
        <dbReference type="ChEBI" id="CHEBI:57925"/>
        <dbReference type="ChEBI" id="CHEBI:59789"/>
        <dbReference type="ChEBI" id="CHEBI:183640"/>
        <dbReference type="EC" id="2.1.1.137"/>
    </reaction>
</comment>
<sequence>MKDGEIRKAVRERYAQKAIGERSARSASITNICEPQETASTASCCGSQETTKAASCCATPQQTVSKAVGYTDEQLGAIPDGADLGLGCGNPTALASLKEGEVVLDLGSGGGIDCFLAASKVGQNGRVIGVDMTPEMIERARENASKGNYGNVDFRLGEIEHLPVADNSVDVVISNCVINLSPDKAQVFKEAYRVLRPGGRVMVSDIVLLKELPDARCGLPALLVEADSGAIGGKDSHEFIVITESGEDEVIYCPDCNYAAN</sequence>
<dbReference type="InterPro" id="IPR026669">
    <property type="entry name" value="Arsenite_MeTrfase-like"/>
</dbReference>
<dbReference type="NCBIfam" id="NF008823">
    <property type="entry name" value="PRK11873.1"/>
    <property type="match status" value="1"/>
</dbReference>
<proteinExistence type="inferred from homology"/>
<comment type="catalytic activity">
    <reaction evidence="6">
        <text>arsenic triglutathione + [thioredoxin]-dithiol + S-adenosyl-L-methionine + 2 H2O = methylarsonous acid + [thioredoxin]-disulfide + 3 glutathione + S-adenosyl-L-homocysteine + H(+)</text>
        <dbReference type="Rhea" id="RHEA:69460"/>
        <dbReference type="Rhea" id="RHEA-COMP:10698"/>
        <dbReference type="Rhea" id="RHEA-COMP:10700"/>
        <dbReference type="ChEBI" id="CHEBI:15377"/>
        <dbReference type="ChEBI" id="CHEBI:15378"/>
        <dbReference type="ChEBI" id="CHEBI:17826"/>
        <dbReference type="ChEBI" id="CHEBI:29950"/>
        <dbReference type="ChEBI" id="CHEBI:50058"/>
        <dbReference type="ChEBI" id="CHEBI:57856"/>
        <dbReference type="ChEBI" id="CHEBI:57925"/>
        <dbReference type="ChEBI" id="CHEBI:59789"/>
        <dbReference type="ChEBI" id="CHEBI:183640"/>
        <dbReference type="EC" id="2.1.1.137"/>
    </reaction>
</comment>
<protein>
    <recommendedName>
        <fullName evidence="5">Arsenite methyltransferase</fullName>
        <ecNumber evidence="4">2.1.1.137</ecNumber>
    </recommendedName>
</protein>
<evidence type="ECO:0000313" key="10">
    <source>
        <dbReference type="EMBL" id="GAI79641.1"/>
    </source>
</evidence>
<evidence type="ECO:0000256" key="3">
    <source>
        <dbReference type="ARBA" id="ARBA00034487"/>
    </source>
</evidence>
<dbReference type="PANTHER" id="PTHR43675">
    <property type="entry name" value="ARSENITE METHYLTRANSFERASE"/>
    <property type="match status" value="1"/>
</dbReference>
<dbReference type="GO" id="GO:0030791">
    <property type="term" value="F:arsenite methyltransferase activity"/>
    <property type="evidence" value="ECO:0007669"/>
    <property type="project" value="UniProtKB-EC"/>
</dbReference>
<dbReference type="SUPFAM" id="SSF55681">
    <property type="entry name" value="Class II aaRS and biotin synthetases"/>
    <property type="match status" value="1"/>
</dbReference>
<dbReference type="AlphaFoldDB" id="X1SKF7"/>
<evidence type="ECO:0000256" key="1">
    <source>
        <dbReference type="ARBA" id="ARBA00022679"/>
    </source>
</evidence>
<organism evidence="10">
    <name type="scientific">marine sediment metagenome</name>
    <dbReference type="NCBI Taxonomy" id="412755"/>
    <lineage>
        <taxon>unclassified sequences</taxon>
        <taxon>metagenomes</taxon>
        <taxon>ecological metagenomes</taxon>
    </lineage>
</organism>